<dbReference type="EMBL" id="CAJJDP010000083">
    <property type="protein sequence ID" value="CAD8184796.1"/>
    <property type="molecule type" value="Genomic_DNA"/>
</dbReference>
<organism evidence="1 2">
    <name type="scientific">Paramecium octaurelia</name>
    <dbReference type="NCBI Taxonomy" id="43137"/>
    <lineage>
        <taxon>Eukaryota</taxon>
        <taxon>Sar</taxon>
        <taxon>Alveolata</taxon>
        <taxon>Ciliophora</taxon>
        <taxon>Intramacronucleata</taxon>
        <taxon>Oligohymenophorea</taxon>
        <taxon>Peniculida</taxon>
        <taxon>Parameciidae</taxon>
        <taxon>Paramecium</taxon>
    </lineage>
</organism>
<comment type="caution">
    <text evidence="1">The sequence shown here is derived from an EMBL/GenBank/DDBJ whole genome shotgun (WGS) entry which is preliminary data.</text>
</comment>
<gene>
    <name evidence="1" type="ORF">POCTA_138.1.T0840073</name>
</gene>
<evidence type="ECO:0000313" key="2">
    <source>
        <dbReference type="Proteomes" id="UP000683925"/>
    </source>
</evidence>
<proteinExistence type="predicted"/>
<dbReference type="Proteomes" id="UP000683925">
    <property type="component" value="Unassembled WGS sequence"/>
</dbReference>
<protein>
    <submittedName>
        <fullName evidence="1">Uncharacterized protein</fullName>
    </submittedName>
</protein>
<name>A0A8S1WFP5_PAROT</name>
<dbReference type="AlphaFoldDB" id="A0A8S1WFP5"/>
<sequence>MQRDIILIINQVNDYQDRLNRIMRIIQKNNIGKEQKYIIGPSFIPMYKVKPSIHYIN</sequence>
<evidence type="ECO:0000313" key="1">
    <source>
        <dbReference type="EMBL" id="CAD8184796.1"/>
    </source>
</evidence>
<accession>A0A8S1WFP5</accession>
<reference evidence="1" key="1">
    <citation type="submission" date="2021-01" db="EMBL/GenBank/DDBJ databases">
        <authorList>
            <consortium name="Genoscope - CEA"/>
            <person name="William W."/>
        </authorList>
    </citation>
    <scope>NUCLEOTIDE SEQUENCE</scope>
</reference>
<keyword evidence="2" id="KW-1185">Reference proteome</keyword>